<evidence type="ECO:0000313" key="5">
    <source>
        <dbReference type="Proteomes" id="UP001304419"/>
    </source>
</evidence>
<feature type="transmembrane region" description="Helical" evidence="1">
    <location>
        <begin position="20"/>
        <end position="39"/>
    </location>
</feature>
<proteinExistence type="predicted"/>
<keyword evidence="5" id="KW-1185">Reference proteome</keyword>
<keyword evidence="1" id="KW-0812">Transmembrane</keyword>
<feature type="transmembrane region" description="Helical" evidence="1">
    <location>
        <begin position="121"/>
        <end position="138"/>
    </location>
</feature>
<evidence type="ECO:0000313" key="3">
    <source>
        <dbReference type="EMBL" id="WOX27890.1"/>
    </source>
</evidence>
<keyword evidence="1" id="KW-1133">Transmembrane helix</keyword>
<keyword evidence="1" id="KW-0472">Membrane</keyword>
<feature type="transmembrane region" description="Helical" evidence="1">
    <location>
        <begin position="200"/>
        <end position="227"/>
    </location>
</feature>
<feature type="transmembrane region" description="Helical" evidence="1">
    <location>
        <begin position="99"/>
        <end position="115"/>
    </location>
</feature>
<dbReference type="RefSeq" id="WP_318085927.1">
    <property type="nucleotide sequence ID" value="NZ_CP137578.1"/>
</dbReference>
<gene>
    <name evidence="2" type="ORF">F9Y85_17050</name>
    <name evidence="3" type="ORF">R5H13_14695</name>
</gene>
<dbReference type="EMBL" id="WEIA01000011">
    <property type="protein sequence ID" value="NLR22985.1"/>
    <property type="molecule type" value="Genomic_DNA"/>
</dbReference>
<sequence length="347" mass="38663">MSDKLKQEAKLFDATRCENLISAFGCLIIIATLVFVPTQTLSPPLSPLSFITWLAITALTLFLINKLKSADESEYEYFKERIMQAIPISNTLHLKESRTALWLVNFGMLVWLLLLVTKANYYGLGLLIIGAVAMIWGFSIQLEANGIYRAFNSYVSNKWILGVCSSALLFFSGVESASQINAVFGVDSSLFPFTVTAMLVINICVIFCLMMLIIFAITVCIVGLQLISDLRRKPKTSSSPMIFVALLFFSTYASLAGLIIHPSEAKENIARKIALKIDFNSSHLCTNSELKNRPVIFLGPNLSRVLAQSEKDEKTYQVYQCVSFSQMTEHTSNNKVNKNTVESTNKL</sequence>
<dbReference type="Proteomes" id="UP000646877">
    <property type="component" value="Unassembled WGS sequence"/>
</dbReference>
<feature type="transmembrane region" description="Helical" evidence="1">
    <location>
        <begin position="45"/>
        <end position="64"/>
    </location>
</feature>
<organism evidence="2 4">
    <name type="scientific">Pseudoalteromonas maricaloris</name>
    <dbReference type="NCBI Taxonomy" id="184924"/>
    <lineage>
        <taxon>Bacteria</taxon>
        <taxon>Pseudomonadati</taxon>
        <taxon>Pseudomonadota</taxon>
        <taxon>Gammaproteobacteria</taxon>
        <taxon>Alteromonadales</taxon>
        <taxon>Pseudoalteromonadaceae</taxon>
        <taxon>Pseudoalteromonas</taxon>
    </lineage>
</organism>
<reference evidence="3 5" key="2">
    <citation type="submission" date="2023-10" db="EMBL/GenBank/DDBJ databases">
        <title>To unveil natural product biosynthetic capacity in Pseudoalteromonas.</title>
        <authorList>
            <person name="Wang J."/>
        </authorList>
    </citation>
    <scope>NUCLEOTIDE SEQUENCE [LARGE SCALE GENOMIC DNA]</scope>
    <source>
        <strain evidence="3 5">DSM 15914</strain>
    </source>
</reference>
<evidence type="ECO:0000313" key="4">
    <source>
        <dbReference type="Proteomes" id="UP000646877"/>
    </source>
</evidence>
<protein>
    <submittedName>
        <fullName evidence="2">Uncharacterized protein</fullName>
    </submittedName>
</protein>
<evidence type="ECO:0000256" key="1">
    <source>
        <dbReference type="SAM" id="Phobius"/>
    </source>
</evidence>
<name>A0A8I2KM81_9GAMM</name>
<reference evidence="2" key="1">
    <citation type="submission" date="2019-10" db="EMBL/GenBank/DDBJ databases">
        <authorList>
            <person name="Paulsen S."/>
        </authorList>
    </citation>
    <scope>NUCLEOTIDE SEQUENCE</scope>
    <source>
        <strain evidence="2">LMG 19692</strain>
    </source>
</reference>
<accession>A0A8I2KM81</accession>
<dbReference type="AlphaFoldDB" id="A0A8I2KM81"/>
<dbReference type="Proteomes" id="UP001304419">
    <property type="component" value="Chromosome 1"/>
</dbReference>
<evidence type="ECO:0000313" key="2">
    <source>
        <dbReference type="EMBL" id="NLR22985.1"/>
    </source>
</evidence>
<feature type="transmembrane region" description="Helical" evidence="1">
    <location>
        <begin position="239"/>
        <end position="260"/>
    </location>
</feature>
<dbReference type="EMBL" id="CP137578">
    <property type="protein sequence ID" value="WOX27890.1"/>
    <property type="molecule type" value="Genomic_DNA"/>
</dbReference>